<dbReference type="PANTHER" id="PTHR43278">
    <property type="entry name" value="NAD(P)H-DEPENDENT FMN-CONTAINING OXIDOREDUCTASE YWQN-RELATED"/>
    <property type="match status" value="1"/>
</dbReference>
<comment type="caution">
    <text evidence="4">The sequence shown here is derived from an EMBL/GenBank/DDBJ whole genome shotgun (WGS) entry which is preliminary data.</text>
</comment>
<proteinExistence type="predicted"/>
<evidence type="ECO:0000256" key="1">
    <source>
        <dbReference type="ARBA" id="ARBA00022630"/>
    </source>
</evidence>
<sequence length="177" mass="20010">MKVMIVNGSPRKGNTWRALSLIAHSLNSSYEVSSFNLYDYFISGCRNCDACHKKGGYCTQKDDSNKLLQFLVDSDIVVLGTPVYYWGISAQMKLFIDKFYAVNSLLSESPKRMLVVACGANSLDDVQYELIGKQFNSIAKYLNWNFTKYIPVSAYNPDDIERQDGLMQQIKNIGLSL</sequence>
<evidence type="ECO:0000313" key="5">
    <source>
        <dbReference type="Proteomes" id="UP001141933"/>
    </source>
</evidence>
<feature type="domain" description="NADPH-dependent FMN reductase-like" evidence="3">
    <location>
        <begin position="1"/>
        <end position="130"/>
    </location>
</feature>
<dbReference type="InterPro" id="IPR005025">
    <property type="entry name" value="FMN_Rdtase-like_dom"/>
</dbReference>
<dbReference type="EMBL" id="JAPZVM010000001">
    <property type="protein sequence ID" value="MCZ8371194.1"/>
    <property type="molecule type" value="Genomic_DNA"/>
</dbReference>
<organism evidence="4 5">
    <name type="scientific">Phocaeicola acetigenes</name>
    <dbReference type="NCBI Taxonomy" id="3016083"/>
    <lineage>
        <taxon>Bacteria</taxon>
        <taxon>Pseudomonadati</taxon>
        <taxon>Bacteroidota</taxon>
        <taxon>Bacteroidia</taxon>
        <taxon>Bacteroidales</taxon>
        <taxon>Bacteroidaceae</taxon>
        <taxon>Phocaeicola</taxon>
    </lineage>
</organism>
<keyword evidence="1" id="KW-0285">Flavoprotein</keyword>
<dbReference type="Gene3D" id="3.40.50.360">
    <property type="match status" value="1"/>
</dbReference>
<evidence type="ECO:0000313" key="4">
    <source>
        <dbReference type="EMBL" id="MCZ8371194.1"/>
    </source>
</evidence>
<name>A0ABT4PDR6_9BACT</name>
<dbReference type="InterPro" id="IPR051796">
    <property type="entry name" value="ISF_SsuE-like"/>
</dbReference>
<gene>
    <name evidence="4" type="ORF">O6P32_00510</name>
</gene>
<dbReference type="PANTHER" id="PTHR43278:SF4">
    <property type="entry name" value="NAD(P)H-DEPENDENT FMN-CONTAINING OXIDOREDUCTASE YWQN-RELATED"/>
    <property type="match status" value="1"/>
</dbReference>
<evidence type="ECO:0000256" key="2">
    <source>
        <dbReference type="ARBA" id="ARBA00022643"/>
    </source>
</evidence>
<dbReference type="SUPFAM" id="SSF52218">
    <property type="entry name" value="Flavoproteins"/>
    <property type="match status" value="1"/>
</dbReference>
<dbReference type="RefSeq" id="WP_269876272.1">
    <property type="nucleotide sequence ID" value="NZ_JAPZVM010000001.1"/>
</dbReference>
<dbReference type="Proteomes" id="UP001141933">
    <property type="component" value="Unassembled WGS sequence"/>
</dbReference>
<dbReference type="Pfam" id="PF03358">
    <property type="entry name" value="FMN_red"/>
    <property type="match status" value="1"/>
</dbReference>
<keyword evidence="5" id="KW-1185">Reference proteome</keyword>
<keyword evidence="2" id="KW-0288">FMN</keyword>
<protein>
    <submittedName>
        <fullName evidence="4">Flavodoxin family protein</fullName>
    </submittedName>
</protein>
<accession>A0ABT4PDR6</accession>
<evidence type="ECO:0000259" key="3">
    <source>
        <dbReference type="Pfam" id="PF03358"/>
    </source>
</evidence>
<reference evidence="4" key="1">
    <citation type="submission" date="2022-12" db="EMBL/GenBank/DDBJ databases">
        <title>Phocaeicola acetigenes sp. nov., isolated feces from a healthy human.</title>
        <authorList>
            <person name="Do H."/>
            <person name="Ha Y.B."/>
            <person name="Kim J.-S."/>
            <person name="Suh M.K."/>
            <person name="Kim H.S."/>
            <person name="Lee J.-S."/>
        </authorList>
    </citation>
    <scope>NUCLEOTIDE SEQUENCE</scope>
    <source>
        <strain evidence="4">KGMB11183</strain>
    </source>
</reference>
<dbReference type="InterPro" id="IPR029039">
    <property type="entry name" value="Flavoprotein-like_sf"/>
</dbReference>